<dbReference type="SUPFAM" id="SSF51735">
    <property type="entry name" value="NAD(P)-binding Rossmann-fold domains"/>
    <property type="match status" value="1"/>
</dbReference>
<dbReference type="InterPro" id="IPR011284">
    <property type="entry name" value="3oxo_ACP_reduc"/>
</dbReference>
<dbReference type="GO" id="GO:0004316">
    <property type="term" value="F:3-oxoacyl-[acyl-carrier-protein] reductase (NADPH) activity"/>
    <property type="evidence" value="ECO:0007669"/>
    <property type="project" value="UniProtKB-EC"/>
</dbReference>
<dbReference type="EMBL" id="JBFDAA010000044">
    <property type="protein sequence ID" value="KAL1110007.1"/>
    <property type="molecule type" value="Genomic_DNA"/>
</dbReference>
<proteinExistence type="inferred from homology"/>
<dbReference type="AlphaFoldDB" id="A0ABD0XTK7"/>
<dbReference type="CDD" id="cd05333">
    <property type="entry name" value="BKR_SDR_c"/>
    <property type="match status" value="1"/>
</dbReference>
<dbReference type="Pfam" id="PF13561">
    <property type="entry name" value="adh_short_C2"/>
    <property type="match status" value="1"/>
</dbReference>
<dbReference type="PANTHER" id="PTHR42879">
    <property type="entry name" value="3-OXOACYL-(ACYL-CARRIER-PROTEIN) REDUCTASE"/>
    <property type="match status" value="1"/>
</dbReference>
<evidence type="ECO:0000256" key="6">
    <source>
        <dbReference type="PIRSR" id="PIRSR611284-1"/>
    </source>
</evidence>
<gene>
    <name evidence="9" type="ORF">AAG570_014013</name>
</gene>
<accession>A0ABD0XTK7</accession>
<dbReference type="GO" id="GO:0006629">
    <property type="term" value="P:lipid metabolic process"/>
    <property type="evidence" value="ECO:0007669"/>
    <property type="project" value="UniProtKB-ARBA"/>
</dbReference>
<dbReference type="NCBIfam" id="NF009466">
    <property type="entry name" value="PRK12826.1-2"/>
    <property type="match status" value="1"/>
</dbReference>
<evidence type="ECO:0000313" key="10">
    <source>
        <dbReference type="Proteomes" id="UP001558652"/>
    </source>
</evidence>
<evidence type="ECO:0000256" key="3">
    <source>
        <dbReference type="ARBA" id="ARBA00022857"/>
    </source>
</evidence>
<comment type="catalytic activity">
    <reaction evidence="5">
        <text>a (3R)-hydroxyacyl-[ACP] + NADP(+) = a 3-oxoacyl-[ACP] + NADPH + H(+)</text>
        <dbReference type="Rhea" id="RHEA:17397"/>
        <dbReference type="Rhea" id="RHEA-COMP:9916"/>
        <dbReference type="Rhea" id="RHEA-COMP:9945"/>
        <dbReference type="ChEBI" id="CHEBI:15378"/>
        <dbReference type="ChEBI" id="CHEBI:57783"/>
        <dbReference type="ChEBI" id="CHEBI:58349"/>
        <dbReference type="ChEBI" id="CHEBI:78776"/>
        <dbReference type="ChEBI" id="CHEBI:78827"/>
        <dbReference type="EC" id="1.1.1.100"/>
    </reaction>
</comment>
<dbReference type="InterPro" id="IPR057326">
    <property type="entry name" value="KR_dom"/>
</dbReference>
<dbReference type="GO" id="GO:0032787">
    <property type="term" value="P:monocarboxylic acid metabolic process"/>
    <property type="evidence" value="ECO:0007669"/>
    <property type="project" value="UniProtKB-ARBA"/>
</dbReference>
<keyword evidence="4" id="KW-0560">Oxidoreductase</keyword>
<keyword evidence="10" id="KW-1185">Reference proteome</keyword>
<reference evidence="9 10" key="1">
    <citation type="submission" date="2024-07" db="EMBL/GenBank/DDBJ databases">
        <title>Chromosome-level genome assembly of the water stick insect Ranatra chinensis (Heteroptera: Nepidae).</title>
        <authorList>
            <person name="Liu X."/>
        </authorList>
    </citation>
    <scope>NUCLEOTIDE SEQUENCE [LARGE SCALE GENOMIC DNA]</scope>
    <source>
        <strain evidence="9">Cailab_2021Rc</strain>
        <tissue evidence="9">Muscle</tissue>
    </source>
</reference>
<dbReference type="FunFam" id="3.40.50.720:FF:000115">
    <property type="entry name" value="3-oxoacyl-[acyl-carrier-protein] reductase FabG"/>
    <property type="match status" value="1"/>
</dbReference>
<name>A0ABD0XTK7_9HEMI</name>
<feature type="domain" description="Ketoreductase" evidence="8">
    <location>
        <begin position="6"/>
        <end position="191"/>
    </location>
</feature>
<dbReference type="InterPro" id="IPR036291">
    <property type="entry name" value="NAD(P)-bd_dom_sf"/>
</dbReference>
<dbReference type="InterPro" id="IPR050259">
    <property type="entry name" value="SDR"/>
</dbReference>
<comment type="similarity">
    <text evidence="1">Belongs to the short-chain dehydrogenases/reductases (SDR) family.</text>
</comment>
<feature type="binding site" evidence="7">
    <location>
        <position position="90"/>
    </location>
    <ligand>
        <name>NADP(+)</name>
        <dbReference type="ChEBI" id="CHEBI:58349"/>
    </ligand>
</feature>
<dbReference type="InterPro" id="IPR020904">
    <property type="entry name" value="Sc_DH/Rdtase_CS"/>
</dbReference>
<evidence type="ECO:0000313" key="9">
    <source>
        <dbReference type="EMBL" id="KAL1110007.1"/>
    </source>
</evidence>
<evidence type="ECO:0000256" key="4">
    <source>
        <dbReference type="ARBA" id="ARBA00023002"/>
    </source>
</evidence>
<evidence type="ECO:0000256" key="2">
    <source>
        <dbReference type="ARBA" id="ARBA00012948"/>
    </source>
</evidence>
<dbReference type="PANTHER" id="PTHR42879:SF2">
    <property type="entry name" value="3-OXOACYL-[ACYL-CARRIER-PROTEIN] REDUCTASE FABG"/>
    <property type="match status" value="1"/>
</dbReference>
<feature type="active site" description="Proton acceptor" evidence="6">
    <location>
        <position position="155"/>
    </location>
</feature>
<feature type="binding site" evidence="7">
    <location>
        <position position="188"/>
    </location>
    <ligand>
        <name>NADP(+)</name>
        <dbReference type="ChEBI" id="CHEBI:58349"/>
    </ligand>
</feature>
<protein>
    <recommendedName>
        <fullName evidence="2">3-oxoacyl-[acyl-carrier-protein] reductase</fullName>
        <ecNumber evidence="2">1.1.1.100</ecNumber>
    </recommendedName>
</protein>
<dbReference type="SMART" id="SM00822">
    <property type="entry name" value="PKS_KR"/>
    <property type="match status" value="1"/>
</dbReference>
<dbReference type="PROSITE" id="PS00061">
    <property type="entry name" value="ADH_SHORT"/>
    <property type="match status" value="1"/>
</dbReference>
<feature type="binding site" evidence="7">
    <location>
        <begin position="12"/>
        <end position="15"/>
    </location>
    <ligand>
        <name>NADP(+)</name>
        <dbReference type="ChEBI" id="CHEBI:58349"/>
    </ligand>
</feature>
<evidence type="ECO:0000259" key="8">
    <source>
        <dbReference type="SMART" id="SM00822"/>
    </source>
</evidence>
<dbReference type="EC" id="1.1.1.100" evidence="2"/>
<comment type="caution">
    <text evidence="9">The sequence shown here is derived from an EMBL/GenBank/DDBJ whole genome shotgun (WGS) entry which is preliminary data.</text>
</comment>
<dbReference type="InterPro" id="IPR002347">
    <property type="entry name" value="SDR_fam"/>
</dbReference>
<dbReference type="NCBIfam" id="TIGR01830">
    <property type="entry name" value="3oxo_ACP_reduc"/>
    <property type="match status" value="1"/>
</dbReference>
<evidence type="ECO:0000256" key="5">
    <source>
        <dbReference type="ARBA" id="ARBA00048508"/>
    </source>
</evidence>
<keyword evidence="3 7" id="KW-0521">NADP</keyword>
<dbReference type="Proteomes" id="UP001558652">
    <property type="component" value="Unassembled WGS sequence"/>
</dbReference>
<dbReference type="PRINTS" id="PR00081">
    <property type="entry name" value="GDHRDH"/>
</dbReference>
<dbReference type="NCBIfam" id="NF005559">
    <property type="entry name" value="PRK07231.1"/>
    <property type="match status" value="1"/>
</dbReference>
<dbReference type="PRINTS" id="PR00080">
    <property type="entry name" value="SDRFAMILY"/>
</dbReference>
<sequence>MILQGKTAIITGASRGIGRAIALEFARQGANIALVYAGNKAAAEETLRQLRQLDVKAEAYACDVGDFEATEKLVEQVFKDFGQVEILVNNAGIVKDCLIRSMKEEDFDSVISVNLKGAFNMIKHLYPKFMRCKGARIINIGSVVGLCGNKGQANYAAAKAGLIGLTKSTAKELASRQVTCNLIAPGFIESDMTDQMPEKAKAAFLEQIPAGRAGKALEVAELAAFLASDKAAYITGQAIAIDGGMTM</sequence>
<dbReference type="Gene3D" id="3.40.50.720">
    <property type="entry name" value="NAD(P)-binding Rossmann-like Domain"/>
    <property type="match status" value="1"/>
</dbReference>
<evidence type="ECO:0000256" key="1">
    <source>
        <dbReference type="ARBA" id="ARBA00006484"/>
    </source>
</evidence>
<feature type="binding site" evidence="7">
    <location>
        <begin position="155"/>
        <end position="159"/>
    </location>
    <ligand>
        <name>NADP(+)</name>
        <dbReference type="ChEBI" id="CHEBI:58349"/>
    </ligand>
</feature>
<evidence type="ECO:0000256" key="7">
    <source>
        <dbReference type="PIRSR" id="PIRSR611284-2"/>
    </source>
</evidence>
<organism evidence="9 10">
    <name type="scientific">Ranatra chinensis</name>
    <dbReference type="NCBI Taxonomy" id="642074"/>
    <lineage>
        <taxon>Eukaryota</taxon>
        <taxon>Metazoa</taxon>
        <taxon>Ecdysozoa</taxon>
        <taxon>Arthropoda</taxon>
        <taxon>Hexapoda</taxon>
        <taxon>Insecta</taxon>
        <taxon>Pterygota</taxon>
        <taxon>Neoptera</taxon>
        <taxon>Paraneoptera</taxon>
        <taxon>Hemiptera</taxon>
        <taxon>Heteroptera</taxon>
        <taxon>Panheteroptera</taxon>
        <taxon>Nepomorpha</taxon>
        <taxon>Nepidae</taxon>
        <taxon>Ranatrinae</taxon>
        <taxon>Ranatra</taxon>
    </lineage>
</organism>